<dbReference type="GeneID" id="37141824"/>
<dbReference type="EMBL" id="KZ821681">
    <property type="protein sequence ID" value="PYH85190.1"/>
    <property type="molecule type" value="Genomic_DNA"/>
</dbReference>
<dbReference type="RefSeq" id="XP_025495390.1">
    <property type="nucleotide sequence ID" value="XM_025639082.1"/>
</dbReference>
<keyword evidence="2" id="KW-1185">Reference proteome</keyword>
<organism evidence="1 2">
    <name type="scientific">Aspergillus uvarum CBS 121591</name>
    <dbReference type="NCBI Taxonomy" id="1448315"/>
    <lineage>
        <taxon>Eukaryota</taxon>
        <taxon>Fungi</taxon>
        <taxon>Dikarya</taxon>
        <taxon>Ascomycota</taxon>
        <taxon>Pezizomycotina</taxon>
        <taxon>Eurotiomycetes</taxon>
        <taxon>Eurotiomycetidae</taxon>
        <taxon>Eurotiales</taxon>
        <taxon>Aspergillaceae</taxon>
        <taxon>Aspergillus</taxon>
        <taxon>Aspergillus subgen. Circumdati</taxon>
    </lineage>
</organism>
<dbReference type="STRING" id="1448315.A0A319CKW5"/>
<proteinExistence type="predicted"/>
<dbReference type="Proteomes" id="UP000248340">
    <property type="component" value="Unassembled WGS sequence"/>
</dbReference>
<protein>
    <submittedName>
        <fullName evidence="1">Uncharacterized protein</fullName>
    </submittedName>
</protein>
<reference evidence="1 2" key="1">
    <citation type="submission" date="2016-12" db="EMBL/GenBank/DDBJ databases">
        <title>The genomes of Aspergillus section Nigri reveals drivers in fungal speciation.</title>
        <authorList>
            <consortium name="DOE Joint Genome Institute"/>
            <person name="Vesth T.C."/>
            <person name="Nybo J."/>
            <person name="Theobald S."/>
            <person name="Brandl J."/>
            <person name="Frisvad J.C."/>
            <person name="Nielsen K.F."/>
            <person name="Lyhne E.K."/>
            <person name="Kogle M.E."/>
            <person name="Kuo A."/>
            <person name="Riley R."/>
            <person name="Clum A."/>
            <person name="Nolan M."/>
            <person name="Lipzen A."/>
            <person name="Salamov A."/>
            <person name="Henrissat B."/>
            <person name="Wiebenga A."/>
            <person name="De Vries R.P."/>
            <person name="Grigoriev I.V."/>
            <person name="Mortensen U.H."/>
            <person name="Andersen M.R."/>
            <person name="Baker S.E."/>
        </authorList>
    </citation>
    <scope>NUCLEOTIDE SEQUENCE [LARGE SCALE GENOMIC DNA]</scope>
    <source>
        <strain evidence="1 2">CBS 121591</strain>
    </source>
</reference>
<dbReference type="VEuPathDB" id="FungiDB:BO82DRAFT_399141"/>
<sequence length="86" mass="9594">MSRLKLMKGTALASDIYDGAFDVTDNELLGIKELAPADLKKRVAEKLAYSKVFVNIGLTHYDEIYMSEPDRMLQNLIGPPLLRAPV</sequence>
<evidence type="ECO:0000313" key="2">
    <source>
        <dbReference type="Proteomes" id="UP000248340"/>
    </source>
</evidence>
<evidence type="ECO:0000313" key="1">
    <source>
        <dbReference type="EMBL" id="PYH85190.1"/>
    </source>
</evidence>
<accession>A0A319CKW5</accession>
<dbReference type="OrthoDB" id="9974981at2759"/>
<gene>
    <name evidence="1" type="ORF">BO82DRAFT_399141</name>
</gene>
<name>A0A319CKW5_9EURO</name>
<dbReference type="AlphaFoldDB" id="A0A319CKW5"/>